<dbReference type="GO" id="GO:0008270">
    <property type="term" value="F:zinc ion binding"/>
    <property type="evidence" value="ECO:0007669"/>
    <property type="project" value="TreeGrafter"/>
</dbReference>
<reference evidence="11" key="1">
    <citation type="submission" date="2017-02" db="UniProtKB">
        <authorList>
            <consortium name="WormBaseParasite"/>
        </authorList>
    </citation>
    <scope>IDENTIFICATION</scope>
</reference>
<name>A0A0N4U0N2_DRAME</name>
<dbReference type="Proteomes" id="UP000038040">
    <property type="component" value="Unplaced"/>
</dbReference>
<evidence type="ECO:0000256" key="1">
    <source>
        <dbReference type="ARBA" id="ARBA00004123"/>
    </source>
</evidence>
<comment type="subunit">
    <text evidence="2">Monomer.</text>
</comment>
<evidence type="ECO:0000256" key="3">
    <source>
        <dbReference type="ARBA" id="ARBA00022723"/>
    </source>
</evidence>
<evidence type="ECO:0000313" key="9">
    <source>
        <dbReference type="Proteomes" id="UP000038040"/>
    </source>
</evidence>
<dbReference type="InterPro" id="IPR015021">
    <property type="entry name" value="C11orf54_DUF1907"/>
</dbReference>
<comment type="subcellular location">
    <subcellularLocation>
        <location evidence="1">Nucleus</location>
    </subcellularLocation>
</comment>
<dbReference type="PANTHER" id="PTHR13204:SF1">
    <property type="entry name" value="ESTER HYDROLASE C11ORF54"/>
    <property type="match status" value="1"/>
</dbReference>
<feature type="domain" description="DUF1907" evidence="7">
    <location>
        <begin position="25"/>
        <end position="292"/>
    </location>
</feature>
<dbReference type="AlphaFoldDB" id="A0A0N4U0N2"/>
<evidence type="ECO:0000313" key="11">
    <source>
        <dbReference type="WBParaSite" id="DME_0000011801-mRNA-1"/>
    </source>
</evidence>
<gene>
    <name evidence="8" type="ORF">DME_LOCUS4478</name>
</gene>
<keyword evidence="5" id="KW-0862">Zinc</keyword>
<dbReference type="Pfam" id="PF08925">
    <property type="entry name" value="DUF1907"/>
    <property type="match status" value="1"/>
</dbReference>
<dbReference type="GO" id="GO:0016788">
    <property type="term" value="F:hydrolase activity, acting on ester bonds"/>
    <property type="evidence" value="ECO:0007669"/>
    <property type="project" value="TreeGrafter"/>
</dbReference>
<protein>
    <submittedName>
        <fullName evidence="11">DUF1907 domain-containing protein</fullName>
    </submittedName>
</protein>
<keyword evidence="6" id="KW-0539">Nucleus</keyword>
<evidence type="ECO:0000259" key="7">
    <source>
        <dbReference type="SMART" id="SM01168"/>
    </source>
</evidence>
<evidence type="ECO:0000256" key="4">
    <source>
        <dbReference type="ARBA" id="ARBA00022801"/>
    </source>
</evidence>
<organism evidence="9 11">
    <name type="scientific">Dracunculus medinensis</name>
    <name type="common">Guinea worm</name>
    <dbReference type="NCBI Taxonomy" id="318479"/>
    <lineage>
        <taxon>Eukaryota</taxon>
        <taxon>Metazoa</taxon>
        <taxon>Ecdysozoa</taxon>
        <taxon>Nematoda</taxon>
        <taxon>Chromadorea</taxon>
        <taxon>Rhabditida</taxon>
        <taxon>Spirurina</taxon>
        <taxon>Dracunculoidea</taxon>
        <taxon>Dracunculidae</taxon>
        <taxon>Dracunculus</taxon>
    </lineage>
</organism>
<keyword evidence="4" id="KW-0378">Hydrolase</keyword>
<dbReference type="SMART" id="SM01168">
    <property type="entry name" value="DUF1907"/>
    <property type="match status" value="1"/>
</dbReference>
<sequence length="295" mass="33012">MFCNWTWIKGILWNDSGGYRKMPSHKYQVSDFRQAPYLMTGSGIGSGLRIVEVGGIGNIYPVIKCDKFFDLKAICTKSDMPNAFVFGPGAGPWHVIGSNCEMVADANFVNPSNPVIASKIIKINADNKAYELSTTNSSYFSLMANLALSNANEPADVVHIHVKKRLTDTNFPESVRRTVGAYYGKNLVSIAGIFLVKAGKIKMHVMPNFPSPNYCWKSADEVREWLKYFEMSAPVICACVIHSTNNEERKLRMEHTHCYSEHGDGGHYHCDLSPEIVEYEGYFAPAESVYRIDLV</sequence>
<evidence type="ECO:0000256" key="5">
    <source>
        <dbReference type="ARBA" id="ARBA00022833"/>
    </source>
</evidence>
<dbReference type="WBParaSite" id="DME_0000011801-mRNA-1">
    <property type="protein sequence ID" value="DME_0000011801-mRNA-1"/>
    <property type="gene ID" value="DME_0000011801"/>
</dbReference>
<dbReference type="OrthoDB" id="5119241at2759"/>
<evidence type="ECO:0000256" key="2">
    <source>
        <dbReference type="ARBA" id="ARBA00011245"/>
    </source>
</evidence>
<dbReference type="Proteomes" id="UP000274756">
    <property type="component" value="Unassembled WGS sequence"/>
</dbReference>
<dbReference type="EMBL" id="UYYG01001150">
    <property type="protein sequence ID" value="VDN54505.1"/>
    <property type="molecule type" value="Genomic_DNA"/>
</dbReference>
<evidence type="ECO:0000313" key="10">
    <source>
        <dbReference type="Proteomes" id="UP000274756"/>
    </source>
</evidence>
<keyword evidence="3" id="KW-0479">Metal-binding</keyword>
<dbReference type="CDD" id="cd17298">
    <property type="entry name" value="DUF1907"/>
    <property type="match status" value="1"/>
</dbReference>
<evidence type="ECO:0000256" key="6">
    <source>
        <dbReference type="ARBA" id="ARBA00023242"/>
    </source>
</evidence>
<dbReference type="PANTHER" id="PTHR13204">
    <property type="entry name" value="PTD012 PROTEIN"/>
    <property type="match status" value="1"/>
</dbReference>
<accession>A0A0N4U0N2</accession>
<dbReference type="GO" id="GO:0005634">
    <property type="term" value="C:nucleus"/>
    <property type="evidence" value="ECO:0007669"/>
    <property type="project" value="UniProtKB-SubCell"/>
</dbReference>
<reference evidence="8 10" key="2">
    <citation type="submission" date="2018-11" db="EMBL/GenBank/DDBJ databases">
        <authorList>
            <consortium name="Pathogen Informatics"/>
        </authorList>
    </citation>
    <scope>NUCLEOTIDE SEQUENCE [LARGE SCALE GENOMIC DNA]</scope>
</reference>
<evidence type="ECO:0000313" key="8">
    <source>
        <dbReference type="EMBL" id="VDN54505.1"/>
    </source>
</evidence>
<keyword evidence="10" id="KW-1185">Reference proteome</keyword>
<proteinExistence type="predicted"/>
<dbReference type="SUPFAM" id="SSF117856">
    <property type="entry name" value="AF0104/ALDC/Ptd012-like"/>
    <property type="match status" value="1"/>
</dbReference>